<dbReference type="InterPro" id="IPR009613">
    <property type="entry name" value="LMF"/>
</dbReference>
<feature type="compositionally biased region" description="Low complexity" evidence="1">
    <location>
        <begin position="825"/>
        <end position="843"/>
    </location>
</feature>
<dbReference type="eggNOG" id="KOG0613">
    <property type="taxonomic scope" value="Eukaryota"/>
</dbReference>
<keyword evidence="2" id="KW-0812">Transmembrane</keyword>
<organism evidence="4 5">
    <name type="scientific">Theileria orientalis strain Shintoku</name>
    <dbReference type="NCBI Taxonomy" id="869250"/>
    <lineage>
        <taxon>Eukaryota</taxon>
        <taxon>Sar</taxon>
        <taxon>Alveolata</taxon>
        <taxon>Apicomplexa</taxon>
        <taxon>Aconoidasida</taxon>
        <taxon>Piroplasmida</taxon>
        <taxon>Theileriidae</taxon>
        <taxon>Theileria</taxon>
    </lineage>
</organism>
<feature type="transmembrane region" description="Helical" evidence="2">
    <location>
        <begin position="256"/>
        <end position="278"/>
    </location>
</feature>
<keyword evidence="2" id="KW-0472">Membrane</keyword>
<feature type="domain" description="Lipase maturation factor 1/2 N-terminal" evidence="3">
    <location>
        <begin position="168"/>
        <end position="325"/>
    </location>
</feature>
<feature type="transmembrane region" description="Helical" evidence="2">
    <location>
        <begin position="172"/>
        <end position="188"/>
    </location>
</feature>
<dbReference type="KEGG" id="tot:TOT_030000732"/>
<dbReference type="PANTHER" id="PTHR14463">
    <property type="entry name" value="LIPASE MATURATION FACTOR"/>
    <property type="match status" value="1"/>
</dbReference>
<feature type="region of interest" description="Disordered" evidence="1">
    <location>
        <begin position="898"/>
        <end position="923"/>
    </location>
</feature>
<sequence length="1039" mass="117883">MEECVFSGDDESQMTSVTYTPRSGEFEINENFIILENDEKSQFRPKYDTYEISANFFCRLLSLVYFFSFLSNLNQILGLFGSHGIYNSNTGTLLNSLNNKTFYEALSEFPSLYLIMPISDFTLRLLPLIGTVSSFLMFLTGFNCMYSFLFLWALKLSLVALFRTLPKTASDLLLLEVGFLSIFIFTPFKFFDKQTFEVPSLVKWSFRFLTYRVILLSGVYKVFLLKKVNIQHILMSIPLPTFFNYYLVGLVANYKFFNVVLTSLLIFFEVVLSVFLVTPYRSCRLFGGMSTLVYALVFSLLGNFGPFYILLMLCSLFCLDDQFLYRFSNWKYNPFCKTDQLMRKVSVDLVDNMFENKDQEENTFDNTYEGRVGDLENGYDGGKSSGVGDSYNAVNNGFNDPVNAGYNNSVNNGYSNSSGYANTVNATYGNSSGYSETADDNHGFGSVYFNRIMSNLNYSRHREYIREFMNFDDKGSGNLFSECFKKVLKDVLLLFYLTVIFTMTLLLFLFRNYRGIKALVLFLFCVLLKSHCEAVKTKITFLQGQYTLFFLQALLIFEMLKNGPNTWSFLLWIGLIELQLSLSKKIDNLAYLAKMIIQSFVLVHLLLYNTRIFDSSFRDVLRGSNYSKGSVTHSNQGLTLSKADGQLVKGELLHDTTVYGSNRTLATNTTSINSFFSISNYKSVFPVGKERLEIVFEGTNEQQVTSHTHWDEFFFKRKPSKLDSFPFLVPFYDYALDQQLVVSFNTNYYANLGTDDTNPENSRKGTKLSTGSSLSDSRNTTDTPEEKEGDENPSNEDYDSNGDTDENNDLLPDTNNKTPKPSHGTTYTATTTPTDDTNNSTAPVTLVRPNDKYLFDIIKRLLMGSEDFNSLISSNPFGYGKPKYVRVHLYKYHFSNVPASEPTPNTREKDTNLEPKHQGQAESVNEKNWYVREFVRELVPPLSYTNPVPEGSKPGANGTNDSATTNVNANNSVNHTNSNKALKPGSSGDTENTDYKNQSEVIHVVHTMPASDHKTVPLSMADSFNHTIPNVDGMVITSK</sequence>
<feature type="compositionally biased region" description="Low complexity" evidence="1">
    <location>
        <begin position="959"/>
        <end position="979"/>
    </location>
</feature>
<feature type="transmembrane region" description="Helical" evidence="2">
    <location>
        <begin position="232"/>
        <end position="250"/>
    </location>
</feature>
<proteinExistence type="predicted"/>
<feature type="transmembrane region" description="Helical" evidence="2">
    <location>
        <begin position="52"/>
        <end position="70"/>
    </location>
</feature>
<dbReference type="Proteomes" id="UP000003786">
    <property type="component" value="Chromosome 3"/>
</dbReference>
<evidence type="ECO:0000259" key="3">
    <source>
        <dbReference type="Pfam" id="PF06762"/>
    </source>
</evidence>
<reference evidence="4 5" key="1">
    <citation type="journal article" date="2012" name="MBio">
        <title>Comparative genome analysis of three eukaryotic parasites with differing abilities to transform leukocytes reveals key mediators of Theileria-induced leukocyte transformation.</title>
        <authorList>
            <person name="Hayashida K."/>
            <person name="Hara Y."/>
            <person name="Abe T."/>
            <person name="Yamasaki C."/>
            <person name="Toyoda A."/>
            <person name="Kosuge T."/>
            <person name="Suzuki Y."/>
            <person name="Sato Y."/>
            <person name="Kawashima S."/>
            <person name="Katayama T."/>
            <person name="Wakaguri H."/>
            <person name="Inoue N."/>
            <person name="Homma K."/>
            <person name="Tada-Umezaki M."/>
            <person name="Yagi Y."/>
            <person name="Fujii Y."/>
            <person name="Habara T."/>
            <person name="Kanehisa M."/>
            <person name="Watanabe H."/>
            <person name="Ito K."/>
            <person name="Gojobori T."/>
            <person name="Sugawara H."/>
            <person name="Imanishi T."/>
            <person name="Weir W."/>
            <person name="Gardner M."/>
            <person name="Pain A."/>
            <person name="Shiels B."/>
            <person name="Hattori M."/>
            <person name="Nene V."/>
            <person name="Sugimoto C."/>
        </authorList>
    </citation>
    <scope>NUCLEOTIDE SEQUENCE [LARGE SCALE GENOMIC DNA]</scope>
    <source>
        <strain evidence="4 5">Shintoku</strain>
    </source>
</reference>
<evidence type="ECO:0000313" key="4">
    <source>
        <dbReference type="EMBL" id="BAM41470.1"/>
    </source>
</evidence>
<dbReference type="GeneID" id="20715887"/>
<dbReference type="OrthoDB" id="434126at2759"/>
<dbReference type="EMBL" id="AP011948">
    <property type="protein sequence ID" value="BAM41470.1"/>
    <property type="molecule type" value="Genomic_DNA"/>
</dbReference>
<evidence type="ECO:0000256" key="1">
    <source>
        <dbReference type="SAM" id="MobiDB-lite"/>
    </source>
</evidence>
<dbReference type="InterPro" id="IPR057434">
    <property type="entry name" value="LMF1/2_N"/>
</dbReference>
<dbReference type="STRING" id="869250.J4D9L7"/>
<feature type="compositionally biased region" description="Polar residues" evidence="1">
    <location>
        <begin position="767"/>
        <end position="782"/>
    </location>
</feature>
<dbReference type="GO" id="GO:0005789">
    <property type="term" value="C:endoplasmic reticulum membrane"/>
    <property type="evidence" value="ECO:0007669"/>
    <property type="project" value="TreeGrafter"/>
</dbReference>
<dbReference type="AlphaFoldDB" id="J4D9L7"/>
<feature type="compositionally biased region" description="Basic and acidic residues" evidence="1">
    <location>
        <begin position="906"/>
        <end position="919"/>
    </location>
</feature>
<accession>J4D9L7</accession>
<dbReference type="RefSeq" id="XP_009691771.1">
    <property type="nucleotide sequence ID" value="XM_009693476.1"/>
</dbReference>
<evidence type="ECO:0000313" key="5">
    <source>
        <dbReference type="Proteomes" id="UP000003786"/>
    </source>
</evidence>
<name>J4D9L7_THEOR</name>
<keyword evidence="5" id="KW-1185">Reference proteome</keyword>
<feature type="region of interest" description="Disordered" evidence="1">
    <location>
        <begin position="944"/>
        <end position="994"/>
    </location>
</feature>
<keyword evidence="2" id="KW-1133">Transmembrane helix</keyword>
<dbReference type="PANTHER" id="PTHR14463:SF10">
    <property type="entry name" value="LIPASE MATURATION FACTOR 1"/>
    <property type="match status" value="1"/>
</dbReference>
<dbReference type="OMA" id="FCLDDQF"/>
<gene>
    <name evidence="4" type="ORF">TOT_030000732</name>
</gene>
<dbReference type="GO" id="GO:0051604">
    <property type="term" value="P:protein maturation"/>
    <property type="evidence" value="ECO:0007669"/>
    <property type="project" value="InterPro"/>
</dbReference>
<feature type="region of interest" description="Disordered" evidence="1">
    <location>
        <begin position="752"/>
        <end position="844"/>
    </location>
</feature>
<feature type="compositionally biased region" description="Acidic residues" evidence="1">
    <location>
        <begin position="783"/>
        <end position="808"/>
    </location>
</feature>
<dbReference type="VEuPathDB" id="PiroplasmaDB:TOT_030000732"/>
<protein>
    <recommendedName>
        <fullName evidence="3">Lipase maturation factor 1/2 N-terminal domain-containing protein</fullName>
    </recommendedName>
</protein>
<dbReference type="Pfam" id="PF06762">
    <property type="entry name" value="LMF1"/>
    <property type="match status" value="1"/>
</dbReference>
<evidence type="ECO:0000256" key="2">
    <source>
        <dbReference type="SAM" id="Phobius"/>
    </source>
</evidence>
<feature type="transmembrane region" description="Helical" evidence="2">
    <location>
        <begin position="491"/>
        <end position="510"/>
    </location>
</feature>